<dbReference type="GO" id="GO:0009003">
    <property type="term" value="F:signal peptidase activity"/>
    <property type="evidence" value="ECO:0007669"/>
    <property type="project" value="UniProtKB-EC"/>
</dbReference>
<dbReference type="PROSITE" id="PS00761">
    <property type="entry name" value="SPASE_I_3"/>
    <property type="match status" value="1"/>
</dbReference>
<feature type="domain" description="Peptidase S26" evidence="7">
    <location>
        <begin position="26"/>
        <end position="181"/>
    </location>
</feature>
<dbReference type="Pfam" id="PF10502">
    <property type="entry name" value="Peptidase_S26"/>
    <property type="match status" value="1"/>
</dbReference>
<keyword evidence="6" id="KW-0472">Membrane</keyword>
<dbReference type="GO" id="GO:0004252">
    <property type="term" value="F:serine-type endopeptidase activity"/>
    <property type="evidence" value="ECO:0007669"/>
    <property type="project" value="InterPro"/>
</dbReference>
<keyword evidence="6" id="KW-0812">Transmembrane</keyword>
<dbReference type="PANTHER" id="PTHR43390">
    <property type="entry name" value="SIGNAL PEPTIDASE I"/>
    <property type="match status" value="1"/>
</dbReference>
<dbReference type="Proteomes" id="UP000177958">
    <property type="component" value="Unassembled WGS sequence"/>
</dbReference>
<dbReference type="PANTHER" id="PTHR43390:SF1">
    <property type="entry name" value="CHLOROPLAST PROCESSING PEPTIDASE"/>
    <property type="match status" value="1"/>
</dbReference>
<dbReference type="AlphaFoldDB" id="A0A1F6D999"/>
<feature type="transmembrane region" description="Helical" evidence="6">
    <location>
        <begin position="23"/>
        <end position="47"/>
    </location>
</feature>
<dbReference type="EMBL" id="MFKX01000007">
    <property type="protein sequence ID" value="OGG58033.1"/>
    <property type="molecule type" value="Genomic_DNA"/>
</dbReference>
<dbReference type="GO" id="GO:0006465">
    <property type="term" value="P:signal peptide processing"/>
    <property type="evidence" value="ECO:0007669"/>
    <property type="project" value="InterPro"/>
</dbReference>
<feature type="active site" evidence="5">
    <location>
        <position position="51"/>
    </location>
</feature>
<evidence type="ECO:0000256" key="3">
    <source>
        <dbReference type="ARBA" id="ARBA00013208"/>
    </source>
</evidence>
<evidence type="ECO:0000259" key="7">
    <source>
        <dbReference type="Pfam" id="PF10502"/>
    </source>
</evidence>
<evidence type="ECO:0000256" key="2">
    <source>
        <dbReference type="ARBA" id="ARBA00009370"/>
    </source>
</evidence>
<dbReference type="NCBIfam" id="TIGR02227">
    <property type="entry name" value="sigpep_I_bact"/>
    <property type="match status" value="1"/>
</dbReference>
<keyword evidence="4 6" id="KW-0378">Hydrolase</keyword>
<protein>
    <recommendedName>
        <fullName evidence="3 6">Signal peptidase I</fullName>
        <ecNumber evidence="3 6">3.4.21.89</ecNumber>
    </recommendedName>
</protein>
<evidence type="ECO:0000313" key="9">
    <source>
        <dbReference type="Proteomes" id="UP000177958"/>
    </source>
</evidence>
<dbReference type="CDD" id="cd06530">
    <property type="entry name" value="S26_SPase_I"/>
    <property type="match status" value="1"/>
</dbReference>
<sequence>MNDSVMQGNTSQKTQKENSQGSLLGYTVVALGLALFIRFFVAAPYVVSGASMDPGFEDWHYLIIDRVSYDLGDPQRGDVIVFDLPQEGGRSLIKRVIGLSGETVVLKGQSVKILNDAHPDGLTLEEPYLDPENLGGTNDMRVTLGADEYFVLGDNRRVSADSRVWGTLPRENIVGRAFVRLYPLDKISLLPEEARYEE</sequence>
<evidence type="ECO:0000256" key="1">
    <source>
        <dbReference type="ARBA" id="ARBA00000677"/>
    </source>
</evidence>
<dbReference type="Gene3D" id="2.10.109.10">
    <property type="entry name" value="Umud Fragment, subunit A"/>
    <property type="match status" value="1"/>
</dbReference>
<comment type="similarity">
    <text evidence="2 6">Belongs to the peptidase S26 family.</text>
</comment>
<organism evidence="8 9">
    <name type="scientific">Candidatus Kaiserbacteria bacterium RIFCSPHIGHO2_01_FULL_55_17</name>
    <dbReference type="NCBI Taxonomy" id="1798484"/>
    <lineage>
        <taxon>Bacteria</taxon>
        <taxon>Candidatus Kaiseribacteriota</taxon>
    </lineage>
</organism>
<dbReference type="InterPro" id="IPR000223">
    <property type="entry name" value="Pept_S26A_signal_pept_1"/>
</dbReference>
<feature type="active site" evidence="5">
    <location>
        <position position="94"/>
    </location>
</feature>
<comment type="caution">
    <text evidence="8">The sequence shown here is derived from an EMBL/GenBank/DDBJ whole genome shotgun (WGS) entry which is preliminary data.</text>
</comment>
<comment type="subcellular location">
    <subcellularLocation>
        <location evidence="6">Membrane</location>
        <topology evidence="6">Single-pass type II membrane protein</topology>
    </subcellularLocation>
</comment>
<comment type="catalytic activity">
    <reaction evidence="1 6">
        <text>Cleavage of hydrophobic, N-terminal signal or leader sequences from secreted and periplasmic proteins.</text>
        <dbReference type="EC" id="3.4.21.89"/>
    </reaction>
</comment>
<evidence type="ECO:0000256" key="4">
    <source>
        <dbReference type="ARBA" id="ARBA00022801"/>
    </source>
</evidence>
<dbReference type="InterPro" id="IPR019533">
    <property type="entry name" value="Peptidase_S26"/>
</dbReference>
<dbReference type="InterPro" id="IPR036286">
    <property type="entry name" value="LexA/Signal_pep-like_sf"/>
</dbReference>
<evidence type="ECO:0000313" key="8">
    <source>
        <dbReference type="EMBL" id="OGG58033.1"/>
    </source>
</evidence>
<dbReference type="InterPro" id="IPR019758">
    <property type="entry name" value="Pept_S26A_signal_pept_1_CS"/>
</dbReference>
<gene>
    <name evidence="8" type="ORF">A2853_00880</name>
</gene>
<evidence type="ECO:0000256" key="5">
    <source>
        <dbReference type="PIRSR" id="PIRSR600223-1"/>
    </source>
</evidence>
<keyword evidence="6" id="KW-0645">Protease</keyword>
<dbReference type="GO" id="GO:0016020">
    <property type="term" value="C:membrane"/>
    <property type="evidence" value="ECO:0007669"/>
    <property type="project" value="UniProtKB-SubCell"/>
</dbReference>
<dbReference type="PRINTS" id="PR00727">
    <property type="entry name" value="LEADERPTASE"/>
</dbReference>
<dbReference type="SUPFAM" id="SSF51306">
    <property type="entry name" value="LexA/Signal peptidase"/>
    <property type="match status" value="1"/>
</dbReference>
<reference evidence="8 9" key="1">
    <citation type="journal article" date="2016" name="Nat. Commun.">
        <title>Thousands of microbial genomes shed light on interconnected biogeochemical processes in an aquifer system.</title>
        <authorList>
            <person name="Anantharaman K."/>
            <person name="Brown C.T."/>
            <person name="Hug L.A."/>
            <person name="Sharon I."/>
            <person name="Castelle C.J."/>
            <person name="Probst A.J."/>
            <person name="Thomas B.C."/>
            <person name="Singh A."/>
            <person name="Wilkins M.J."/>
            <person name="Karaoz U."/>
            <person name="Brodie E.L."/>
            <person name="Williams K.H."/>
            <person name="Hubbard S.S."/>
            <person name="Banfield J.F."/>
        </authorList>
    </citation>
    <scope>NUCLEOTIDE SEQUENCE [LARGE SCALE GENOMIC DNA]</scope>
</reference>
<proteinExistence type="inferred from homology"/>
<name>A0A1F6D999_9BACT</name>
<dbReference type="EC" id="3.4.21.89" evidence="3 6"/>
<accession>A0A1F6D999</accession>
<evidence type="ECO:0000256" key="6">
    <source>
        <dbReference type="RuleBase" id="RU362042"/>
    </source>
</evidence>
<keyword evidence="6" id="KW-1133">Transmembrane helix</keyword>